<evidence type="ECO:0000313" key="1">
    <source>
        <dbReference type="EMBL" id="JAH06032.1"/>
    </source>
</evidence>
<reference evidence="1" key="1">
    <citation type="submission" date="2014-11" db="EMBL/GenBank/DDBJ databases">
        <authorList>
            <person name="Amaro Gonzalez C."/>
        </authorList>
    </citation>
    <scope>NUCLEOTIDE SEQUENCE</scope>
</reference>
<accession>A0A0E9PP06</accession>
<proteinExistence type="predicted"/>
<reference evidence="1" key="2">
    <citation type="journal article" date="2015" name="Fish Shellfish Immunol.">
        <title>Early steps in the European eel (Anguilla anguilla)-Vibrio vulnificus interaction in the gills: Role of the RtxA13 toxin.</title>
        <authorList>
            <person name="Callol A."/>
            <person name="Pajuelo D."/>
            <person name="Ebbesson L."/>
            <person name="Teles M."/>
            <person name="MacKenzie S."/>
            <person name="Amaro C."/>
        </authorList>
    </citation>
    <scope>NUCLEOTIDE SEQUENCE</scope>
</reference>
<dbReference type="EMBL" id="GBXM01102545">
    <property type="protein sequence ID" value="JAH06032.1"/>
    <property type="molecule type" value="Transcribed_RNA"/>
</dbReference>
<protein>
    <submittedName>
        <fullName evidence="1">Uncharacterized protein</fullName>
    </submittedName>
</protein>
<sequence length="35" mass="4179">MLFFNSLALEKMSIFGCSYQKRQRAYSHYSLSKEN</sequence>
<organism evidence="1">
    <name type="scientific">Anguilla anguilla</name>
    <name type="common">European freshwater eel</name>
    <name type="synonym">Muraena anguilla</name>
    <dbReference type="NCBI Taxonomy" id="7936"/>
    <lineage>
        <taxon>Eukaryota</taxon>
        <taxon>Metazoa</taxon>
        <taxon>Chordata</taxon>
        <taxon>Craniata</taxon>
        <taxon>Vertebrata</taxon>
        <taxon>Euteleostomi</taxon>
        <taxon>Actinopterygii</taxon>
        <taxon>Neopterygii</taxon>
        <taxon>Teleostei</taxon>
        <taxon>Anguilliformes</taxon>
        <taxon>Anguillidae</taxon>
        <taxon>Anguilla</taxon>
    </lineage>
</organism>
<name>A0A0E9PP06_ANGAN</name>
<dbReference type="AlphaFoldDB" id="A0A0E9PP06"/>